<dbReference type="EMBL" id="JBGEDP010000003">
    <property type="protein sequence ID" value="MEY8019174.1"/>
    <property type="molecule type" value="Genomic_DNA"/>
</dbReference>
<evidence type="ECO:0000256" key="1">
    <source>
        <dbReference type="SAM" id="MobiDB-lite"/>
    </source>
</evidence>
<gene>
    <name evidence="2" type="ORF">AB8998_31505</name>
</gene>
<evidence type="ECO:0000313" key="3">
    <source>
        <dbReference type="Proteomes" id="UP001564760"/>
    </source>
</evidence>
<protein>
    <submittedName>
        <fullName evidence="2">Uncharacterized protein</fullName>
    </submittedName>
</protein>
<keyword evidence="3" id="KW-1185">Reference proteome</keyword>
<dbReference type="Proteomes" id="UP001564760">
    <property type="component" value="Unassembled WGS sequence"/>
</dbReference>
<name>A0ABV4C9E8_9MYCO</name>
<sequence>MSAEFVVHPNRSQIGPDTAGQNGHFRSVSRPRRPVAVSVCLARVQLPTALAEHGDPDGSLTFGGMNWRFVVGAARTFARAHTDLEVVPPPFGFKRDGLWWWWDDTTSEESILEGAEAAGYVTEYLELLFPGMPITVTDNRHPVSR</sequence>
<reference evidence="2 3" key="1">
    <citation type="submission" date="2024-08" db="EMBL/GenBank/DDBJ databases">
        <title>Mycobacterium servetensis sp. nov., a novel rapid-growing mycobacterial species recovered from a human patient in Zaragoza, Spain.</title>
        <authorList>
            <person name="Tristancho-Baro A.I."/>
            <person name="Buenestado-Serrano S."/>
            <person name="Garcia De Viedma D."/>
            <person name="Milagro-Beamonte A."/>
            <person name="Burillo N."/>
            <person name="Sanz S."/>
            <person name="Lopez-Calleja A.I."/>
            <person name="Penas-Utrilla D."/>
            <person name="Guardingo M."/>
            <person name="Garcia M.J."/>
            <person name="Vinuelas-Bayon J."/>
        </authorList>
    </citation>
    <scope>NUCLEOTIDE SEQUENCE [LARGE SCALE GENOMIC DNA]</scope>
    <source>
        <strain evidence="3">HUMS_12744610</strain>
    </source>
</reference>
<evidence type="ECO:0000313" key="2">
    <source>
        <dbReference type="EMBL" id="MEY8019174.1"/>
    </source>
</evidence>
<proteinExistence type="predicted"/>
<accession>A0ABV4C9E8</accession>
<feature type="region of interest" description="Disordered" evidence="1">
    <location>
        <begin position="1"/>
        <end position="27"/>
    </location>
</feature>
<comment type="caution">
    <text evidence="2">The sequence shown here is derived from an EMBL/GenBank/DDBJ whole genome shotgun (WGS) entry which is preliminary data.</text>
</comment>
<organism evidence="2 3">
    <name type="scientific">Mycobacterium servetii</name>
    <dbReference type="NCBI Taxonomy" id="3237418"/>
    <lineage>
        <taxon>Bacteria</taxon>
        <taxon>Bacillati</taxon>
        <taxon>Actinomycetota</taxon>
        <taxon>Actinomycetes</taxon>
        <taxon>Mycobacteriales</taxon>
        <taxon>Mycobacteriaceae</taxon>
        <taxon>Mycobacterium</taxon>
    </lineage>
</organism>
<feature type="compositionally biased region" description="Polar residues" evidence="1">
    <location>
        <begin position="10"/>
        <end position="21"/>
    </location>
</feature>
<dbReference type="RefSeq" id="WP_369742198.1">
    <property type="nucleotide sequence ID" value="NZ_JBGEDP010000003.1"/>
</dbReference>